<evidence type="ECO:0000259" key="6">
    <source>
        <dbReference type="Pfam" id="PF00171"/>
    </source>
</evidence>
<reference evidence="7 8" key="1">
    <citation type="submission" date="2024-01" db="EMBL/GenBank/DDBJ databases">
        <title>Maribacter spp. originated from different algae showed divergent polysaccharides utilization ability.</title>
        <authorList>
            <person name="Wang H."/>
            <person name="Wu Y."/>
        </authorList>
    </citation>
    <scope>NUCLEOTIDE SEQUENCE [LARGE SCALE GENOMIC DNA]</scope>
    <source>
        <strain evidence="7 8">PR1</strain>
    </source>
</reference>
<accession>A0ABU7INL9</accession>
<dbReference type="InterPro" id="IPR016160">
    <property type="entry name" value="Ald_DH_CS_CYS"/>
</dbReference>
<dbReference type="InterPro" id="IPR016162">
    <property type="entry name" value="Ald_DH_N"/>
</dbReference>
<gene>
    <name evidence="7" type="ORF">V1I91_00695</name>
</gene>
<name>A0ABU7INL9_9FLAO</name>
<evidence type="ECO:0000256" key="5">
    <source>
        <dbReference type="RuleBase" id="RU003345"/>
    </source>
</evidence>
<evidence type="ECO:0000256" key="4">
    <source>
        <dbReference type="PROSITE-ProRule" id="PRU10007"/>
    </source>
</evidence>
<dbReference type="Gene3D" id="3.40.309.10">
    <property type="entry name" value="Aldehyde Dehydrogenase, Chain A, domain 2"/>
    <property type="match status" value="1"/>
</dbReference>
<dbReference type="PANTHER" id="PTHR43570">
    <property type="entry name" value="ALDEHYDE DEHYDROGENASE"/>
    <property type="match status" value="1"/>
</dbReference>
<dbReference type="EMBL" id="JAZDDG010000001">
    <property type="protein sequence ID" value="MEE1974567.1"/>
    <property type="molecule type" value="Genomic_DNA"/>
</dbReference>
<evidence type="ECO:0000256" key="3">
    <source>
        <dbReference type="PIRNR" id="PIRNR036492"/>
    </source>
</evidence>
<dbReference type="PROSITE" id="PS00687">
    <property type="entry name" value="ALDEHYDE_DEHYDR_GLU"/>
    <property type="match status" value="1"/>
</dbReference>
<dbReference type="PIRSF" id="PIRSF036492">
    <property type="entry name" value="ALDH"/>
    <property type="match status" value="1"/>
</dbReference>
<evidence type="ECO:0000256" key="1">
    <source>
        <dbReference type="ARBA" id="ARBA00009986"/>
    </source>
</evidence>
<dbReference type="Gene3D" id="3.40.605.10">
    <property type="entry name" value="Aldehyde Dehydrogenase, Chain A, domain 1"/>
    <property type="match status" value="1"/>
</dbReference>
<evidence type="ECO:0000313" key="7">
    <source>
        <dbReference type="EMBL" id="MEE1974567.1"/>
    </source>
</evidence>
<evidence type="ECO:0000256" key="2">
    <source>
        <dbReference type="ARBA" id="ARBA00023002"/>
    </source>
</evidence>
<organism evidence="7 8">
    <name type="scientific">Maribacter cobaltidurans</name>
    <dbReference type="NCBI Taxonomy" id="1178778"/>
    <lineage>
        <taxon>Bacteria</taxon>
        <taxon>Pseudomonadati</taxon>
        <taxon>Bacteroidota</taxon>
        <taxon>Flavobacteriia</taxon>
        <taxon>Flavobacteriales</taxon>
        <taxon>Flavobacteriaceae</taxon>
        <taxon>Maribacter</taxon>
    </lineage>
</organism>
<feature type="active site" evidence="4">
    <location>
        <position position="208"/>
    </location>
</feature>
<proteinExistence type="inferred from homology"/>
<dbReference type="Proteomes" id="UP001356308">
    <property type="component" value="Unassembled WGS sequence"/>
</dbReference>
<dbReference type="RefSeq" id="WP_272649410.1">
    <property type="nucleotide sequence ID" value="NZ_JAZDDG010000001.1"/>
</dbReference>
<comment type="caution">
    <text evidence="7">The sequence shown here is derived from an EMBL/GenBank/DDBJ whole genome shotgun (WGS) entry which is preliminary data.</text>
</comment>
<keyword evidence="2 3" id="KW-0560">Oxidoreductase</keyword>
<dbReference type="CDD" id="cd07136">
    <property type="entry name" value="ALDH_YwdH-P39616"/>
    <property type="match status" value="1"/>
</dbReference>
<comment type="similarity">
    <text evidence="1 3 5">Belongs to the aldehyde dehydrogenase family.</text>
</comment>
<dbReference type="InterPro" id="IPR016163">
    <property type="entry name" value="Ald_DH_C"/>
</dbReference>
<evidence type="ECO:0000313" key="8">
    <source>
        <dbReference type="Proteomes" id="UP001356308"/>
    </source>
</evidence>
<sequence>MITSLVKKQKDFFSSGSTKDLKFRKTYLKKLQKALTYYEDQICDTLYEDFKKPKFESLASETQFVLFELKEALKNIDSWSRPKRVSGTWINFPSSDWIYSEPYGNVLIMAPWNYPFLLSLSPLIGALAAGNTAILKPSEFTPATSGIITKIIAEIFPEEYVTVIEGGIKESQELLSQKFDYIFFTGSTKVGKIVYQKAAENLTPVTLELGGKSPCIIDNTVSIPVTAKRIAWGKFLNCGQTCIAPDYLLVHKDVKTKLVEALIKSIKELYGNSPQESPDLARIAHNSHYNTLKEMLIGEQLLFGGDFNDKTLFISPALVDEPDLKSKIMEDEIFGPLLPIISYDSEEDIKKHLSHYGKPLALYIFSKNKKFRERLLNGYSFGGGVINDTLLHITNSKLPFGGVGASGVGHYQGKYSFESFSHQKSIIKKRFWPEIPFRYAPYKVTEKIAKKLKYLFN</sequence>
<keyword evidence="8" id="KW-1185">Reference proteome</keyword>
<dbReference type="InterPro" id="IPR029510">
    <property type="entry name" value="Ald_DH_CS_GLU"/>
</dbReference>
<dbReference type="InterPro" id="IPR012394">
    <property type="entry name" value="Aldehyde_DH_NAD(P)"/>
</dbReference>
<protein>
    <recommendedName>
        <fullName evidence="3">Aldehyde dehydrogenase</fullName>
    </recommendedName>
</protein>
<dbReference type="PROSITE" id="PS00070">
    <property type="entry name" value="ALDEHYDE_DEHYDR_CYS"/>
    <property type="match status" value="1"/>
</dbReference>
<dbReference type="InterPro" id="IPR015590">
    <property type="entry name" value="Aldehyde_DH_dom"/>
</dbReference>
<dbReference type="SUPFAM" id="SSF53720">
    <property type="entry name" value="ALDH-like"/>
    <property type="match status" value="1"/>
</dbReference>
<feature type="domain" description="Aldehyde dehydrogenase" evidence="6">
    <location>
        <begin position="8"/>
        <end position="426"/>
    </location>
</feature>
<dbReference type="Pfam" id="PF00171">
    <property type="entry name" value="Aldedh"/>
    <property type="match status" value="1"/>
</dbReference>
<dbReference type="InterPro" id="IPR016161">
    <property type="entry name" value="Ald_DH/histidinol_DH"/>
</dbReference>
<dbReference type="PANTHER" id="PTHR43570:SF16">
    <property type="entry name" value="ALDEHYDE DEHYDROGENASE TYPE III, ISOFORM Q"/>
    <property type="match status" value="1"/>
</dbReference>